<dbReference type="AlphaFoldDB" id="A0A381SN71"/>
<protein>
    <submittedName>
        <fullName evidence="1">Uncharacterized protein</fullName>
    </submittedName>
</protein>
<accession>A0A381SN71</accession>
<sequence>MGIFHDSLRYLYHSGRCLLRTYQGIKCFACGEECNLRAIWTYTE</sequence>
<reference evidence="1" key="1">
    <citation type="submission" date="2018-05" db="EMBL/GenBank/DDBJ databases">
        <authorList>
            <person name="Lanie J.A."/>
            <person name="Ng W.-L."/>
            <person name="Kazmierczak K.M."/>
            <person name="Andrzejewski T.M."/>
            <person name="Davidsen T.M."/>
            <person name="Wayne K.J."/>
            <person name="Tettelin H."/>
            <person name="Glass J.I."/>
            <person name="Rusch D."/>
            <person name="Podicherti R."/>
            <person name="Tsui H.-C.T."/>
            <person name="Winkler M.E."/>
        </authorList>
    </citation>
    <scope>NUCLEOTIDE SEQUENCE</scope>
</reference>
<gene>
    <name evidence="1" type="ORF">METZ01_LOCUS58324</name>
</gene>
<proteinExistence type="predicted"/>
<dbReference type="EMBL" id="UINC01003342">
    <property type="protein sequence ID" value="SVA05470.1"/>
    <property type="molecule type" value="Genomic_DNA"/>
</dbReference>
<name>A0A381SN71_9ZZZZ</name>
<evidence type="ECO:0000313" key="1">
    <source>
        <dbReference type="EMBL" id="SVA05470.1"/>
    </source>
</evidence>
<organism evidence="1">
    <name type="scientific">marine metagenome</name>
    <dbReference type="NCBI Taxonomy" id="408172"/>
    <lineage>
        <taxon>unclassified sequences</taxon>
        <taxon>metagenomes</taxon>
        <taxon>ecological metagenomes</taxon>
    </lineage>
</organism>